<dbReference type="PANTHER" id="PTHR35176">
    <property type="entry name" value="HEME OXYGENASE HI_0854-RELATED"/>
    <property type="match status" value="1"/>
</dbReference>
<proteinExistence type="predicted"/>
<dbReference type="Proteomes" id="UP000619479">
    <property type="component" value="Unassembled WGS sequence"/>
</dbReference>
<dbReference type="GO" id="GO:0016627">
    <property type="term" value="F:oxidoreductase activity, acting on the CH-CH group of donors"/>
    <property type="evidence" value="ECO:0007669"/>
    <property type="project" value="TreeGrafter"/>
</dbReference>
<name>A0A919IWF4_9ACTN</name>
<evidence type="ECO:0000259" key="2">
    <source>
        <dbReference type="Pfam" id="PF01243"/>
    </source>
</evidence>
<dbReference type="Pfam" id="PF01243">
    <property type="entry name" value="PNPOx_N"/>
    <property type="match status" value="1"/>
</dbReference>
<feature type="domain" description="Pyridoxamine 5'-phosphate oxidase N-terminal" evidence="2">
    <location>
        <begin position="47"/>
        <end position="160"/>
    </location>
</feature>
<reference evidence="3" key="1">
    <citation type="submission" date="2021-01" db="EMBL/GenBank/DDBJ databases">
        <title>Whole genome shotgun sequence of Actinoplanes cyaneus NBRC 14990.</title>
        <authorList>
            <person name="Komaki H."/>
            <person name="Tamura T."/>
        </authorList>
    </citation>
    <scope>NUCLEOTIDE SEQUENCE</scope>
    <source>
        <strain evidence="3">NBRC 14990</strain>
    </source>
</reference>
<organism evidence="3 4">
    <name type="scientific">Actinoplanes cyaneus</name>
    <dbReference type="NCBI Taxonomy" id="52696"/>
    <lineage>
        <taxon>Bacteria</taxon>
        <taxon>Bacillati</taxon>
        <taxon>Actinomycetota</taxon>
        <taxon>Actinomycetes</taxon>
        <taxon>Micromonosporales</taxon>
        <taxon>Micromonosporaceae</taxon>
        <taxon>Actinoplanes</taxon>
    </lineage>
</organism>
<protein>
    <submittedName>
        <fullName evidence="3">PPOX class F420-dependent enzyme</fullName>
    </submittedName>
</protein>
<sequence length="179" mass="19486">MLVTCILWSAAHGRGKRFHRLSRTFVAGAPVAPCPTRVSAMSVKLSSELRDLIRSGPLAHLTTINEDGSPQVSVIWIGLDGDDVVSGHLGRYLKVRNIERDPRVVLSFEAPRQPGVVMAEHAVLTATASIEPDDDTWDLLNDLHKVYVDPAGEFPAPRKPGFVIRYCVDRVGGVGPWAG</sequence>
<dbReference type="EMBL" id="BOMH01000059">
    <property type="protein sequence ID" value="GID69325.1"/>
    <property type="molecule type" value="Genomic_DNA"/>
</dbReference>
<keyword evidence="4" id="KW-1185">Reference proteome</keyword>
<keyword evidence="1" id="KW-0560">Oxidoreductase</keyword>
<accession>A0A919IWF4</accession>
<dbReference type="GO" id="GO:0005829">
    <property type="term" value="C:cytosol"/>
    <property type="evidence" value="ECO:0007669"/>
    <property type="project" value="TreeGrafter"/>
</dbReference>
<gene>
    <name evidence="3" type="ORF">Acy02nite_72060</name>
</gene>
<dbReference type="GO" id="GO:0070967">
    <property type="term" value="F:coenzyme F420 binding"/>
    <property type="evidence" value="ECO:0007669"/>
    <property type="project" value="TreeGrafter"/>
</dbReference>
<dbReference type="PANTHER" id="PTHR35176:SF6">
    <property type="entry name" value="HEME OXYGENASE HI_0854-RELATED"/>
    <property type="match status" value="1"/>
</dbReference>
<dbReference type="InterPro" id="IPR011576">
    <property type="entry name" value="Pyridox_Oxase_N"/>
</dbReference>
<dbReference type="NCBIfam" id="TIGR03618">
    <property type="entry name" value="Rv1155_F420"/>
    <property type="match status" value="1"/>
</dbReference>
<evidence type="ECO:0000256" key="1">
    <source>
        <dbReference type="ARBA" id="ARBA00023002"/>
    </source>
</evidence>
<dbReference type="InterPro" id="IPR052019">
    <property type="entry name" value="F420H2_bilvrd_red/Heme_oxyg"/>
</dbReference>
<dbReference type="AlphaFoldDB" id="A0A919IWF4"/>
<comment type="caution">
    <text evidence="3">The sequence shown here is derived from an EMBL/GenBank/DDBJ whole genome shotgun (WGS) entry which is preliminary data.</text>
</comment>
<evidence type="ECO:0000313" key="3">
    <source>
        <dbReference type="EMBL" id="GID69325.1"/>
    </source>
</evidence>
<dbReference type="InterPro" id="IPR012349">
    <property type="entry name" value="Split_barrel_FMN-bd"/>
</dbReference>
<dbReference type="InterPro" id="IPR019920">
    <property type="entry name" value="F420-binding_dom_put"/>
</dbReference>
<dbReference type="SUPFAM" id="SSF50475">
    <property type="entry name" value="FMN-binding split barrel"/>
    <property type="match status" value="1"/>
</dbReference>
<evidence type="ECO:0000313" key="4">
    <source>
        <dbReference type="Proteomes" id="UP000619479"/>
    </source>
</evidence>
<dbReference type="Gene3D" id="2.30.110.10">
    <property type="entry name" value="Electron Transport, Fmn-binding Protein, Chain A"/>
    <property type="match status" value="1"/>
</dbReference>